<gene>
    <name evidence="2" type="ORF">LF1_33310</name>
</gene>
<feature type="region of interest" description="Disordered" evidence="1">
    <location>
        <begin position="21"/>
        <end position="40"/>
    </location>
</feature>
<protein>
    <submittedName>
        <fullName evidence="2">Uncharacterized protein</fullName>
    </submittedName>
</protein>
<comment type="caution">
    <text evidence="2">The sequence shown here is derived from an EMBL/GenBank/DDBJ whole genome shotgun (WGS) entry which is preliminary data.</text>
</comment>
<evidence type="ECO:0000256" key="1">
    <source>
        <dbReference type="SAM" id="MobiDB-lite"/>
    </source>
</evidence>
<reference evidence="2 3" key="1">
    <citation type="submission" date="2019-08" db="EMBL/GenBank/DDBJ databases">
        <title>Deep-cultivation of Planctomycetes and their phenomic and genomic characterization uncovers novel biology.</title>
        <authorList>
            <person name="Wiegand S."/>
            <person name="Jogler M."/>
            <person name="Boedeker C."/>
            <person name="Pinto D."/>
            <person name="Vollmers J."/>
            <person name="Rivas-Marin E."/>
            <person name="Kohn T."/>
            <person name="Peeters S.H."/>
            <person name="Heuer A."/>
            <person name="Rast P."/>
            <person name="Oberbeckmann S."/>
            <person name="Bunk B."/>
            <person name="Jeske O."/>
            <person name="Meyerdierks A."/>
            <person name="Storesund J.E."/>
            <person name="Kallscheuer N."/>
            <person name="Luecker S."/>
            <person name="Lage O.M."/>
            <person name="Pohl T."/>
            <person name="Merkel B.J."/>
            <person name="Hornburger P."/>
            <person name="Mueller R.-W."/>
            <person name="Bruemmer F."/>
            <person name="Labrenz M."/>
            <person name="Spormann A.M."/>
            <person name="Op Den Camp H."/>
            <person name="Overmann J."/>
            <person name="Amann R."/>
            <person name="Jetten M.S.M."/>
            <person name="Mascher T."/>
            <person name="Medema M.H."/>
            <person name="Devos D.P."/>
            <person name="Kaster A.-K."/>
            <person name="Ovreas L."/>
            <person name="Rohde M."/>
            <person name="Galperin M.Y."/>
            <person name="Jogler C."/>
        </authorList>
    </citation>
    <scope>NUCLEOTIDE SEQUENCE [LARGE SCALE GENOMIC DNA]</scope>
    <source>
        <strain evidence="2 3">LF1</strain>
    </source>
</reference>
<evidence type="ECO:0000313" key="3">
    <source>
        <dbReference type="Proteomes" id="UP000322699"/>
    </source>
</evidence>
<proteinExistence type="predicted"/>
<name>A0A5B1CLX5_9BACT</name>
<keyword evidence="3" id="KW-1185">Reference proteome</keyword>
<evidence type="ECO:0000313" key="2">
    <source>
        <dbReference type="EMBL" id="KAA1260789.1"/>
    </source>
</evidence>
<accession>A0A5B1CLX5</accession>
<sequence length="76" mass="8597">MKDRRKSWRLPLRNASYRLPHASRNADSSWRTRGKSRNRPSMLGKTIAKIIASEKSITDPSEIAAPITTTMQNSSL</sequence>
<dbReference type="EMBL" id="VRLW01000001">
    <property type="protein sequence ID" value="KAA1260789.1"/>
    <property type="molecule type" value="Genomic_DNA"/>
</dbReference>
<dbReference type="AlphaFoldDB" id="A0A5B1CLX5"/>
<dbReference type="Proteomes" id="UP000322699">
    <property type="component" value="Unassembled WGS sequence"/>
</dbReference>
<organism evidence="2 3">
    <name type="scientific">Rubripirellula obstinata</name>
    <dbReference type="NCBI Taxonomy" id="406547"/>
    <lineage>
        <taxon>Bacteria</taxon>
        <taxon>Pseudomonadati</taxon>
        <taxon>Planctomycetota</taxon>
        <taxon>Planctomycetia</taxon>
        <taxon>Pirellulales</taxon>
        <taxon>Pirellulaceae</taxon>
        <taxon>Rubripirellula</taxon>
    </lineage>
</organism>